<dbReference type="EMBL" id="LXQA011052654">
    <property type="protein sequence ID" value="MCI82837.1"/>
    <property type="molecule type" value="Genomic_DNA"/>
</dbReference>
<name>A0A392V3V3_9FABA</name>
<keyword evidence="2" id="KW-1185">Reference proteome</keyword>
<feature type="non-terminal residue" evidence="1">
    <location>
        <position position="20"/>
    </location>
</feature>
<protein>
    <submittedName>
        <fullName evidence="1">Uncharacterized protein</fullName>
    </submittedName>
</protein>
<dbReference type="AlphaFoldDB" id="A0A392V3V3"/>
<evidence type="ECO:0000313" key="1">
    <source>
        <dbReference type="EMBL" id="MCI82837.1"/>
    </source>
</evidence>
<reference evidence="1 2" key="1">
    <citation type="journal article" date="2018" name="Front. Plant Sci.">
        <title>Red Clover (Trifolium pratense) and Zigzag Clover (T. medium) - A Picture of Genomic Similarities and Differences.</title>
        <authorList>
            <person name="Dluhosova J."/>
            <person name="Istvanek J."/>
            <person name="Nedelnik J."/>
            <person name="Repkova J."/>
        </authorList>
    </citation>
    <scope>NUCLEOTIDE SEQUENCE [LARGE SCALE GENOMIC DNA]</scope>
    <source>
        <strain evidence="2">cv. 10/8</strain>
        <tissue evidence="1">Leaf</tissue>
    </source>
</reference>
<proteinExistence type="predicted"/>
<dbReference type="Proteomes" id="UP000265520">
    <property type="component" value="Unassembled WGS sequence"/>
</dbReference>
<comment type="caution">
    <text evidence="1">The sequence shown here is derived from an EMBL/GenBank/DDBJ whole genome shotgun (WGS) entry which is preliminary data.</text>
</comment>
<evidence type="ECO:0000313" key="2">
    <source>
        <dbReference type="Proteomes" id="UP000265520"/>
    </source>
</evidence>
<accession>A0A392V3V3</accession>
<sequence>MNRFAAPPSVAATPVMFTAL</sequence>
<organism evidence="1 2">
    <name type="scientific">Trifolium medium</name>
    <dbReference type="NCBI Taxonomy" id="97028"/>
    <lineage>
        <taxon>Eukaryota</taxon>
        <taxon>Viridiplantae</taxon>
        <taxon>Streptophyta</taxon>
        <taxon>Embryophyta</taxon>
        <taxon>Tracheophyta</taxon>
        <taxon>Spermatophyta</taxon>
        <taxon>Magnoliopsida</taxon>
        <taxon>eudicotyledons</taxon>
        <taxon>Gunneridae</taxon>
        <taxon>Pentapetalae</taxon>
        <taxon>rosids</taxon>
        <taxon>fabids</taxon>
        <taxon>Fabales</taxon>
        <taxon>Fabaceae</taxon>
        <taxon>Papilionoideae</taxon>
        <taxon>50 kb inversion clade</taxon>
        <taxon>NPAAA clade</taxon>
        <taxon>Hologalegina</taxon>
        <taxon>IRL clade</taxon>
        <taxon>Trifolieae</taxon>
        <taxon>Trifolium</taxon>
    </lineage>
</organism>